<evidence type="ECO:0000256" key="9">
    <source>
        <dbReference type="PIRNR" id="PIRNR000774"/>
    </source>
</evidence>
<keyword evidence="7 9" id="KW-0238">DNA-binding</keyword>
<evidence type="ECO:0000256" key="8">
    <source>
        <dbReference type="ARBA" id="ARBA00023163"/>
    </source>
</evidence>
<evidence type="ECO:0000259" key="12">
    <source>
        <dbReference type="Pfam" id="PF04963"/>
    </source>
</evidence>
<dbReference type="Proteomes" id="UP000219439">
    <property type="component" value="Unassembled WGS sequence"/>
</dbReference>
<keyword evidence="14" id="KW-1185">Reference proteome</keyword>
<organism evidence="13 14">
    <name type="scientific">Cohaesibacter gelatinilyticus</name>
    <dbReference type="NCBI Taxonomy" id="372072"/>
    <lineage>
        <taxon>Bacteria</taxon>
        <taxon>Pseudomonadati</taxon>
        <taxon>Pseudomonadota</taxon>
        <taxon>Alphaproteobacteria</taxon>
        <taxon>Hyphomicrobiales</taxon>
        <taxon>Cohaesibacteraceae</taxon>
    </lineage>
</organism>
<comment type="function">
    <text evidence="9">Sigma factors are initiation factors that promote the attachment of RNA polymerase to specific initiation sites and are then released.</text>
</comment>
<dbReference type="InterPro" id="IPR000394">
    <property type="entry name" value="RNA_pol_sigma_54"/>
</dbReference>
<keyword evidence="3 9" id="KW-0808">Transferase</keyword>
<dbReference type="Gene3D" id="1.10.10.1330">
    <property type="entry name" value="RNA polymerase sigma-54 factor, core-binding domain"/>
    <property type="match status" value="1"/>
</dbReference>
<dbReference type="Gene3D" id="1.10.10.60">
    <property type="entry name" value="Homeodomain-like"/>
    <property type="match status" value="1"/>
</dbReference>
<dbReference type="InterPro" id="IPR007634">
    <property type="entry name" value="RNA_pol_sigma_54_DNA-bd"/>
</dbReference>
<dbReference type="GO" id="GO:0006352">
    <property type="term" value="P:DNA-templated transcription initiation"/>
    <property type="evidence" value="ECO:0007669"/>
    <property type="project" value="InterPro"/>
</dbReference>
<dbReference type="RefSeq" id="WP_097155033.1">
    <property type="nucleotide sequence ID" value="NZ_OBEL01000005.1"/>
</dbReference>
<accession>A0A285PG17</accession>
<dbReference type="PROSITE" id="PS00717">
    <property type="entry name" value="SIGMA54_1"/>
    <property type="match status" value="1"/>
</dbReference>
<dbReference type="GO" id="GO:0001216">
    <property type="term" value="F:DNA-binding transcription activator activity"/>
    <property type="evidence" value="ECO:0007669"/>
    <property type="project" value="InterPro"/>
</dbReference>
<evidence type="ECO:0000256" key="6">
    <source>
        <dbReference type="ARBA" id="ARBA00023082"/>
    </source>
</evidence>
<dbReference type="OrthoDB" id="9814402at2"/>
<dbReference type="Pfam" id="PF00309">
    <property type="entry name" value="Sigma54_AID"/>
    <property type="match status" value="1"/>
</dbReference>
<dbReference type="PIRSF" id="PIRSF000774">
    <property type="entry name" value="RpoN"/>
    <property type="match status" value="1"/>
</dbReference>
<dbReference type="GO" id="GO:0016987">
    <property type="term" value="F:sigma factor activity"/>
    <property type="evidence" value="ECO:0007669"/>
    <property type="project" value="UniProtKB-KW"/>
</dbReference>
<keyword evidence="6 9" id="KW-0731">Sigma factor</keyword>
<feature type="region of interest" description="Disordered" evidence="10">
    <location>
        <begin position="113"/>
        <end position="143"/>
    </location>
</feature>
<evidence type="ECO:0000313" key="13">
    <source>
        <dbReference type="EMBL" id="SNZ20670.1"/>
    </source>
</evidence>
<keyword evidence="8 9" id="KW-0804">Transcription</keyword>
<feature type="domain" description="RNA polymerase sigma factor 54 core-binding" evidence="12">
    <location>
        <begin position="151"/>
        <end position="338"/>
    </location>
</feature>
<feature type="compositionally biased region" description="Polar residues" evidence="10">
    <location>
        <begin position="125"/>
        <end position="143"/>
    </location>
</feature>
<dbReference type="PANTHER" id="PTHR32248">
    <property type="entry name" value="RNA POLYMERASE SIGMA-54 FACTOR"/>
    <property type="match status" value="1"/>
</dbReference>
<evidence type="ECO:0000256" key="4">
    <source>
        <dbReference type="ARBA" id="ARBA00022695"/>
    </source>
</evidence>
<proteinExistence type="inferred from homology"/>
<dbReference type="GO" id="GO:0000428">
    <property type="term" value="C:DNA-directed RNA polymerase complex"/>
    <property type="evidence" value="ECO:0007669"/>
    <property type="project" value="UniProtKB-KW"/>
</dbReference>
<evidence type="ECO:0000256" key="2">
    <source>
        <dbReference type="ARBA" id="ARBA00022478"/>
    </source>
</evidence>
<dbReference type="NCBIfam" id="TIGR02395">
    <property type="entry name" value="rpoN_sigma"/>
    <property type="match status" value="1"/>
</dbReference>
<keyword evidence="4 9" id="KW-0548">Nucleotidyltransferase</keyword>
<dbReference type="InterPro" id="IPR007046">
    <property type="entry name" value="RNA_pol_sigma_54_core-bd"/>
</dbReference>
<evidence type="ECO:0000256" key="5">
    <source>
        <dbReference type="ARBA" id="ARBA00023015"/>
    </source>
</evidence>
<protein>
    <recommendedName>
        <fullName evidence="9">RNA polymerase sigma-54 factor</fullName>
    </recommendedName>
</protein>
<dbReference type="AlphaFoldDB" id="A0A285PG17"/>
<dbReference type="GO" id="GO:0003677">
    <property type="term" value="F:DNA binding"/>
    <property type="evidence" value="ECO:0007669"/>
    <property type="project" value="UniProtKB-KW"/>
</dbReference>
<dbReference type="EMBL" id="OBEL01000005">
    <property type="protein sequence ID" value="SNZ20670.1"/>
    <property type="molecule type" value="Genomic_DNA"/>
</dbReference>
<feature type="domain" description="RNA polymerase sigma factor 54 DNA-binding" evidence="11">
    <location>
        <begin position="353"/>
        <end position="512"/>
    </location>
</feature>
<evidence type="ECO:0000313" key="14">
    <source>
        <dbReference type="Proteomes" id="UP000219439"/>
    </source>
</evidence>
<dbReference type="InterPro" id="IPR038709">
    <property type="entry name" value="RpoN_core-bd_sf"/>
</dbReference>
<keyword evidence="5 9" id="KW-0805">Transcription regulation</keyword>
<evidence type="ECO:0000256" key="10">
    <source>
        <dbReference type="SAM" id="MobiDB-lite"/>
    </source>
</evidence>
<dbReference type="PROSITE" id="PS50044">
    <property type="entry name" value="SIGMA54_3"/>
    <property type="match status" value="1"/>
</dbReference>
<evidence type="ECO:0000256" key="3">
    <source>
        <dbReference type="ARBA" id="ARBA00022679"/>
    </source>
</evidence>
<dbReference type="Pfam" id="PF04963">
    <property type="entry name" value="Sigma54_CBD"/>
    <property type="match status" value="1"/>
</dbReference>
<name>A0A285PG17_9HYPH</name>
<dbReference type="PANTHER" id="PTHR32248:SF4">
    <property type="entry name" value="RNA POLYMERASE SIGMA-54 FACTOR"/>
    <property type="match status" value="1"/>
</dbReference>
<dbReference type="PROSITE" id="PS00718">
    <property type="entry name" value="SIGMA54_2"/>
    <property type="match status" value="1"/>
</dbReference>
<sequence>MALTPRLDLRQSQSLVMTPQLMQAIQLLQMSNLELTAHIQKELESNPLLEQPETDNAMAEFGQEAPIANQAENSAEHATGDEVHATPDLADQMGEKAADHTEAINQDLDARLDNVFPDDNDRPNQSDGPQLNDPWMSTPTRNGGANPDFDLEAVLAGTESLSDHLEEQLITSIAETRGRIIGQFLINELDEQGYLKSDLTLVANRLGTELKEVEDVLSVLQTFEPCGVFARSLAECLALQLKDRNRFDPAMEALLDNLDLLAKRDFLTLKKLCNVDDDDFSEMIMEIRALDPRPGSAFGQLTVQPVIPDVFVHQNNDGSWKLELNSETLPRVLVNRTYYSKISNSAKNSREKEFLVDCLQNANWLVKSLDQRAQTILKVATEIVRQQDAFFAYGVTHLRPLTLKTVADAISMHESTVSRVTSNKYMATNRGVFELKYFFTSAISATGGADSHSAEAVKYRIRQAIDAEDVKKVLSDDALVKLLRDEGIDIARRTVAKYREAMNIQSSVQRRREKKAALG</sequence>
<keyword evidence="2 9" id="KW-0240">DNA-directed RNA polymerase</keyword>
<dbReference type="PRINTS" id="PR00045">
    <property type="entry name" value="SIGMA54FCT"/>
</dbReference>
<dbReference type="Pfam" id="PF04552">
    <property type="entry name" value="Sigma54_DBD"/>
    <property type="match status" value="1"/>
</dbReference>
<dbReference type="NCBIfam" id="NF004596">
    <property type="entry name" value="PRK05932.1-3"/>
    <property type="match status" value="1"/>
</dbReference>
<evidence type="ECO:0000256" key="7">
    <source>
        <dbReference type="ARBA" id="ARBA00023125"/>
    </source>
</evidence>
<dbReference type="NCBIfam" id="NF009118">
    <property type="entry name" value="PRK12469.1"/>
    <property type="match status" value="1"/>
</dbReference>
<reference evidence="13 14" key="1">
    <citation type="submission" date="2017-09" db="EMBL/GenBank/DDBJ databases">
        <authorList>
            <person name="Ehlers B."/>
            <person name="Leendertz F.H."/>
        </authorList>
    </citation>
    <scope>NUCLEOTIDE SEQUENCE [LARGE SCALE GENOMIC DNA]</scope>
    <source>
        <strain evidence="13 14">DSM 18289</strain>
    </source>
</reference>
<dbReference type="GO" id="GO:0016779">
    <property type="term" value="F:nucleotidyltransferase activity"/>
    <property type="evidence" value="ECO:0007669"/>
    <property type="project" value="UniProtKB-KW"/>
</dbReference>
<evidence type="ECO:0000256" key="1">
    <source>
        <dbReference type="ARBA" id="ARBA00008798"/>
    </source>
</evidence>
<comment type="similarity">
    <text evidence="1 9">Belongs to the sigma-54 factor family.</text>
</comment>
<gene>
    <name evidence="13" type="ORF">SAMN06265368_3780</name>
</gene>
<evidence type="ECO:0000259" key="11">
    <source>
        <dbReference type="Pfam" id="PF04552"/>
    </source>
</evidence>